<dbReference type="SUPFAM" id="SSF81383">
    <property type="entry name" value="F-box domain"/>
    <property type="match status" value="1"/>
</dbReference>
<dbReference type="EMBL" id="KQ241972">
    <property type="protein sequence ID" value="KNC81986.1"/>
    <property type="molecule type" value="Genomic_DNA"/>
</dbReference>
<dbReference type="Proteomes" id="UP000054560">
    <property type="component" value="Unassembled WGS sequence"/>
</dbReference>
<name>A0A0L0FZJ7_9EUKA</name>
<feature type="region of interest" description="Disordered" evidence="1">
    <location>
        <begin position="170"/>
        <end position="195"/>
    </location>
</feature>
<dbReference type="SMART" id="SM00256">
    <property type="entry name" value="FBOX"/>
    <property type="match status" value="1"/>
</dbReference>
<gene>
    <name evidence="3" type="ORF">SARC_05715</name>
</gene>
<dbReference type="InterPro" id="IPR001810">
    <property type="entry name" value="F-box_dom"/>
</dbReference>
<keyword evidence="4" id="KW-1185">Reference proteome</keyword>
<dbReference type="OrthoDB" id="10257471at2759"/>
<protein>
    <recommendedName>
        <fullName evidence="2">F-box domain-containing protein</fullName>
    </recommendedName>
</protein>
<dbReference type="Pfam" id="PF12937">
    <property type="entry name" value="F-box-like"/>
    <property type="match status" value="1"/>
</dbReference>
<reference evidence="3 4" key="1">
    <citation type="submission" date="2011-02" db="EMBL/GenBank/DDBJ databases">
        <title>The Genome Sequence of Sphaeroforma arctica JP610.</title>
        <authorList>
            <consortium name="The Broad Institute Genome Sequencing Platform"/>
            <person name="Russ C."/>
            <person name="Cuomo C."/>
            <person name="Young S.K."/>
            <person name="Zeng Q."/>
            <person name="Gargeya S."/>
            <person name="Alvarado L."/>
            <person name="Berlin A."/>
            <person name="Chapman S.B."/>
            <person name="Chen Z."/>
            <person name="Freedman E."/>
            <person name="Gellesch M."/>
            <person name="Goldberg J."/>
            <person name="Griggs A."/>
            <person name="Gujja S."/>
            <person name="Heilman E."/>
            <person name="Heiman D."/>
            <person name="Howarth C."/>
            <person name="Mehta T."/>
            <person name="Neiman D."/>
            <person name="Pearson M."/>
            <person name="Roberts A."/>
            <person name="Saif S."/>
            <person name="Shea T."/>
            <person name="Shenoy N."/>
            <person name="Sisk P."/>
            <person name="Stolte C."/>
            <person name="Sykes S."/>
            <person name="White J."/>
            <person name="Yandava C."/>
            <person name="Burger G."/>
            <person name="Gray M.W."/>
            <person name="Holland P.W.H."/>
            <person name="King N."/>
            <person name="Lang F.B.F."/>
            <person name="Roger A.J."/>
            <person name="Ruiz-Trillo I."/>
            <person name="Haas B."/>
            <person name="Nusbaum C."/>
            <person name="Birren B."/>
        </authorList>
    </citation>
    <scope>NUCLEOTIDE SEQUENCE [LARGE SCALE GENOMIC DNA]</scope>
    <source>
        <strain evidence="3 4">JP610</strain>
    </source>
</reference>
<evidence type="ECO:0000313" key="3">
    <source>
        <dbReference type="EMBL" id="KNC81986.1"/>
    </source>
</evidence>
<sequence length="195" mass="21895">MSYNITTRTRETVYDEKAADMAMAQLEALDCGTLLSMLARMHKLVAEKTRHHLRRCGAALPIYAAGKQIPSEVMVKVFDWLDYDSVREYRLVSRSFYAVLCDQRLWTEIPDVAYGTGGRLDRATVDLSKTIEVARHYPRLQKWYIPRELDFHAASSDVLDANDPTVDPYAPHPVLGGGVRDSTGGPSVLDPSHGR</sequence>
<feature type="domain" description="F-box" evidence="2">
    <location>
        <begin position="63"/>
        <end position="109"/>
    </location>
</feature>
<dbReference type="InterPro" id="IPR036047">
    <property type="entry name" value="F-box-like_dom_sf"/>
</dbReference>
<evidence type="ECO:0000256" key="1">
    <source>
        <dbReference type="SAM" id="MobiDB-lite"/>
    </source>
</evidence>
<organism evidence="3 4">
    <name type="scientific">Sphaeroforma arctica JP610</name>
    <dbReference type="NCBI Taxonomy" id="667725"/>
    <lineage>
        <taxon>Eukaryota</taxon>
        <taxon>Ichthyosporea</taxon>
        <taxon>Ichthyophonida</taxon>
        <taxon>Sphaeroforma</taxon>
    </lineage>
</organism>
<dbReference type="GeneID" id="25906219"/>
<accession>A0A0L0FZJ7</accession>
<dbReference type="RefSeq" id="XP_014155888.1">
    <property type="nucleotide sequence ID" value="XM_014300413.1"/>
</dbReference>
<dbReference type="AlphaFoldDB" id="A0A0L0FZJ7"/>
<dbReference type="Gene3D" id="1.20.1280.50">
    <property type="match status" value="1"/>
</dbReference>
<dbReference type="PROSITE" id="PS50181">
    <property type="entry name" value="FBOX"/>
    <property type="match status" value="1"/>
</dbReference>
<proteinExistence type="predicted"/>
<evidence type="ECO:0000259" key="2">
    <source>
        <dbReference type="PROSITE" id="PS50181"/>
    </source>
</evidence>
<evidence type="ECO:0000313" key="4">
    <source>
        <dbReference type="Proteomes" id="UP000054560"/>
    </source>
</evidence>